<name>A0A3E0I6K3_9PSEU</name>
<sequence>MAWKRFGLVFAAMLVAAATPALPTTSVTPVANAAPTKPVAAAKPATAAVQEAPAPVPAAVGAAVAAGPQWQVSVLPRPDGVPDDARAMLGGADGHGGYAGVVFGKGVNMTLTTWTVDGAVMHDAPDGYDTPSVYGESDDDTILLQEHSTDAAGALKIFTFDGADYNLVPIGSYGQYDDVRATVIGPRGDLAGYVSKSGDAMNPVPLYWPAPNQQPTELKGALPHSTPKAVDDDGTVLMEDLIDGPYLLKDGVVTKLALPPGASSTTPVALRHGVVVGYAEVSGSPQLAGVLWKSPDAPQLPDKATTLLAVTSFGMSVGVDGTQPAVWSGTREVAQLSLPDGYTDSEVRFIDEDGTVGGMVAVGPISEPENYHGGWPAVWRMQSQG</sequence>
<comment type="caution">
    <text evidence="2">The sequence shown here is derived from an EMBL/GenBank/DDBJ whole genome shotgun (WGS) entry which is preliminary data.</text>
</comment>
<dbReference type="AlphaFoldDB" id="A0A3E0I6K3"/>
<organism evidence="2 3">
    <name type="scientific">Kutzneria buriramensis</name>
    <dbReference type="NCBI Taxonomy" id="1045776"/>
    <lineage>
        <taxon>Bacteria</taxon>
        <taxon>Bacillati</taxon>
        <taxon>Actinomycetota</taxon>
        <taxon>Actinomycetes</taxon>
        <taxon>Pseudonocardiales</taxon>
        <taxon>Pseudonocardiaceae</taxon>
        <taxon>Kutzneria</taxon>
    </lineage>
</organism>
<keyword evidence="1" id="KW-0732">Signal</keyword>
<accession>A0A3E0I6K3</accession>
<feature type="chain" id="PRO_5039378902" evidence="1">
    <location>
        <begin position="24"/>
        <end position="385"/>
    </location>
</feature>
<proteinExistence type="predicted"/>
<feature type="signal peptide" evidence="1">
    <location>
        <begin position="1"/>
        <end position="23"/>
    </location>
</feature>
<protein>
    <submittedName>
        <fullName evidence="2">Uncharacterized protein</fullName>
    </submittedName>
</protein>
<evidence type="ECO:0000313" key="3">
    <source>
        <dbReference type="Proteomes" id="UP000256269"/>
    </source>
</evidence>
<dbReference type="RefSeq" id="WP_211352920.1">
    <property type="nucleotide sequence ID" value="NZ_CP144375.1"/>
</dbReference>
<reference evidence="2 3" key="1">
    <citation type="submission" date="2018-08" db="EMBL/GenBank/DDBJ databases">
        <title>Genomic Encyclopedia of Archaeal and Bacterial Type Strains, Phase II (KMG-II): from individual species to whole genera.</title>
        <authorList>
            <person name="Goeker M."/>
        </authorList>
    </citation>
    <scope>NUCLEOTIDE SEQUENCE [LARGE SCALE GENOMIC DNA]</scope>
    <source>
        <strain evidence="2 3">DSM 45791</strain>
    </source>
</reference>
<evidence type="ECO:0000313" key="2">
    <source>
        <dbReference type="EMBL" id="REH54241.1"/>
    </source>
</evidence>
<dbReference type="Proteomes" id="UP000256269">
    <property type="component" value="Unassembled WGS sequence"/>
</dbReference>
<evidence type="ECO:0000256" key="1">
    <source>
        <dbReference type="SAM" id="SignalP"/>
    </source>
</evidence>
<dbReference type="EMBL" id="QUNO01000002">
    <property type="protein sequence ID" value="REH54241.1"/>
    <property type="molecule type" value="Genomic_DNA"/>
</dbReference>
<gene>
    <name evidence="2" type="ORF">BCF44_102473</name>
</gene>
<keyword evidence="3" id="KW-1185">Reference proteome</keyword>